<gene>
    <name evidence="2" type="ORF">LCGC14_1656470</name>
</gene>
<keyword evidence="1" id="KW-1133">Transmembrane helix</keyword>
<protein>
    <submittedName>
        <fullName evidence="2">Uncharacterized protein</fullName>
    </submittedName>
</protein>
<feature type="transmembrane region" description="Helical" evidence="1">
    <location>
        <begin position="20"/>
        <end position="44"/>
    </location>
</feature>
<evidence type="ECO:0000256" key="1">
    <source>
        <dbReference type="SAM" id="Phobius"/>
    </source>
</evidence>
<feature type="non-terminal residue" evidence="2">
    <location>
        <position position="1"/>
    </location>
</feature>
<comment type="caution">
    <text evidence="2">The sequence shown here is derived from an EMBL/GenBank/DDBJ whole genome shotgun (WGS) entry which is preliminary data.</text>
</comment>
<sequence length="64" mass="6947">LFSYGFLQLQLLDVNSRPYLGPVVFTFIIAGAFGVGATVTLFTADNWIAAFAPKQRLAGKVLKL</sequence>
<dbReference type="EMBL" id="LAZR01014008">
    <property type="protein sequence ID" value="KKM19365.1"/>
    <property type="molecule type" value="Genomic_DNA"/>
</dbReference>
<reference evidence="2" key="1">
    <citation type="journal article" date="2015" name="Nature">
        <title>Complex archaea that bridge the gap between prokaryotes and eukaryotes.</title>
        <authorList>
            <person name="Spang A."/>
            <person name="Saw J.H."/>
            <person name="Jorgensen S.L."/>
            <person name="Zaremba-Niedzwiedzka K."/>
            <person name="Martijn J."/>
            <person name="Lind A.E."/>
            <person name="van Eijk R."/>
            <person name="Schleper C."/>
            <person name="Guy L."/>
            <person name="Ettema T.J."/>
        </authorList>
    </citation>
    <scope>NUCLEOTIDE SEQUENCE</scope>
</reference>
<keyword evidence="1" id="KW-0472">Membrane</keyword>
<accession>A0A0F9KVG0</accession>
<keyword evidence="1" id="KW-0812">Transmembrane</keyword>
<organism evidence="2">
    <name type="scientific">marine sediment metagenome</name>
    <dbReference type="NCBI Taxonomy" id="412755"/>
    <lineage>
        <taxon>unclassified sequences</taxon>
        <taxon>metagenomes</taxon>
        <taxon>ecological metagenomes</taxon>
    </lineage>
</organism>
<evidence type="ECO:0000313" key="2">
    <source>
        <dbReference type="EMBL" id="KKM19365.1"/>
    </source>
</evidence>
<name>A0A0F9KVG0_9ZZZZ</name>
<proteinExistence type="predicted"/>
<dbReference type="AlphaFoldDB" id="A0A0F9KVG0"/>